<protein>
    <submittedName>
        <fullName evidence="2">Uncharacterized protein</fullName>
    </submittedName>
</protein>
<organism evidence="2 3">
    <name type="scientific">Akkermansia muciniphila</name>
    <dbReference type="NCBI Taxonomy" id="239935"/>
    <lineage>
        <taxon>Bacteria</taxon>
        <taxon>Pseudomonadati</taxon>
        <taxon>Verrucomicrobiota</taxon>
        <taxon>Verrucomicrobiia</taxon>
        <taxon>Verrucomicrobiales</taxon>
        <taxon>Akkermansiaceae</taxon>
        <taxon>Akkermansia</taxon>
    </lineage>
</organism>
<feature type="signal peptide" evidence="1">
    <location>
        <begin position="1"/>
        <end position="20"/>
    </location>
</feature>
<evidence type="ECO:0000313" key="3">
    <source>
        <dbReference type="Proteomes" id="UP000235914"/>
    </source>
</evidence>
<proteinExistence type="predicted"/>
<dbReference type="EMBL" id="PJKN01000002">
    <property type="protein sequence ID" value="PNC56890.1"/>
    <property type="molecule type" value="Genomic_DNA"/>
</dbReference>
<gene>
    <name evidence="2" type="ORF">CXU09_04760</name>
</gene>
<reference evidence="2 3" key="1">
    <citation type="journal article" date="2017" name="BMC Genomics">
        <title>Genome sequencing of 39 Akkermansia muciniphila isolates reveals its population structure, genomic and functional diverisity, and global distribution in mammalian gut microbiotas.</title>
        <authorList>
            <person name="Guo X."/>
            <person name="Li S."/>
            <person name="Zhang J."/>
            <person name="Wu F."/>
            <person name="Li X."/>
            <person name="Wu D."/>
            <person name="Zhang M."/>
            <person name="Ou Z."/>
            <person name="Jie Z."/>
            <person name="Yan Q."/>
            <person name="Li P."/>
            <person name="Yi J."/>
            <person name="Peng Y."/>
        </authorList>
    </citation>
    <scope>NUCLEOTIDE SEQUENCE [LARGE SCALE GENOMIC DNA]</scope>
    <source>
        <strain evidence="2 3">GP43</strain>
    </source>
</reference>
<comment type="caution">
    <text evidence="2">The sequence shown here is derived from an EMBL/GenBank/DDBJ whole genome shotgun (WGS) entry which is preliminary data.</text>
</comment>
<dbReference type="AlphaFoldDB" id="A0AAP8NM79"/>
<evidence type="ECO:0000256" key="1">
    <source>
        <dbReference type="SAM" id="SignalP"/>
    </source>
</evidence>
<evidence type="ECO:0000313" key="2">
    <source>
        <dbReference type="EMBL" id="PNC56890.1"/>
    </source>
</evidence>
<keyword evidence="1" id="KW-0732">Signal</keyword>
<accession>A0AAP8NM79</accession>
<sequence>MNFFFSFLFGAGIVSVASMAVSSAESRIPEVPSAPALRPVSGSIKAGYSTNYEFRGLIPAGCNPTAPLRLDWRSDLNDRYSLILALKEEIFLGHPAVDIENETMVDLGLQRKFGKATYAALSFRANDGGLAGFASERLFGNGGTTYEAALIMRHDVGFLPGFYAQGSAAYSFYGITGWWFDMCTGSDFRMTENLYMGFKFGAVLSSSYWPSSSNGWQSLYFRVTANYRLFGNVFIEPFVGLHWLGKGSHGVNRVYGRTLVKGNSWVTGVSVVYAF</sequence>
<name>A0AAP8NM79_9BACT</name>
<dbReference type="RefSeq" id="WP_022198456.1">
    <property type="nucleotide sequence ID" value="NZ_BAABSF010000005.1"/>
</dbReference>
<dbReference type="Proteomes" id="UP000235914">
    <property type="component" value="Unassembled WGS sequence"/>
</dbReference>
<feature type="chain" id="PRO_5042852558" evidence="1">
    <location>
        <begin position="21"/>
        <end position="275"/>
    </location>
</feature>